<dbReference type="InterPro" id="IPR013481">
    <property type="entry name" value="NarM"/>
</dbReference>
<reference evidence="1 2" key="1">
    <citation type="submission" date="2014-02" db="EMBL/GenBank/DDBJ databases">
        <title>The small core and large imbalanced accessory genome model reveals a collaborative survival strategy of Sorangium cellulosum strains in nature.</title>
        <authorList>
            <person name="Han K."/>
            <person name="Peng R."/>
            <person name="Blom J."/>
            <person name="Li Y.-Z."/>
        </authorList>
    </citation>
    <scope>NUCLEOTIDE SEQUENCE [LARGE SCALE GENOMIC DNA]</scope>
    <source>
        <strain evidence="1 2">So0008-312</strain>
    </source>
</reference>
<organism evidence="1 2">
    <name type="scientific">Sorangium cellulosum</name>
    <name type="common">Polyangium cellulosum</name>
    <dbReference type="NCBI Taxonomy" id="56"/>
    <lineage>
        <taxon>Bacteria</taxon>
        <taxon>Pseudomonadati</taxon>
        <taxon>Myxococcota</taxon>
        <taxon>Polyangia</taxon>
        <taxon>Polyangiales</taxon>
        <taxon>Polyangiaceae</taxon>
        <taxon>Sorangium</taxon>
    </lineage>
</organism>
<accession>A0A150Q870</accession>
<protein>
    <submittedName>
        <fullName evidence="1">Uncharacterized protein</fullName>
    </submittedName>
</protein>
<dbReference type="Pfam" id="PF09655">
    <property type="entry name" value="Nitr_red_assoc"/>
    <property type="match status" value="1"/>
</dbReference>
<proteinExistence type="predicted"/>
<name>A0A150Q870_SORCE</name>
<evidence type="ECO:0000313" key="1">
    <source>
        <dbReference type="EMBL" id="KYF64169.1"/>
    </source>
</evidence>
<dbReference type="RefSeq" id="WP_061611836.1">
    <property type="nucleotide sequence ID" value="NZ_JEMA01000933.1"/>
</dbReference>
<dbReference type="AlphaFoldDB" id="A0A150Q870"/>
<comment type="caution">
    <text evidence="1">The sequence shown here is derived from an EMBL/GenBank/DDBJ whole genome shotgun (WGS) entry which is preliminary data.</text>
</comment>
<sequence>MYRQFALEGEVHAVLDCVPLAVRRKLDLAELKISLAGWQTLSRAERLALCHMPVDTDEDVAVYAEVLRGFAARAGVALTPLAGAPVRRAAWEKDAVIARLRDRLGPDGALDEAALGRLAELTEEERYALVKLADPKRGPEKLRALLGELGLSRDAGGASPPG</sequence>
<gene>
    <name evidence="1" type="ORF">BE15_47335</name>
</gene>
<dbReference type="Proteomes" id="UP000075260">
    <property type="component" value="Unassembled WGS sequence"/>
</dbReference>
<dbReference type="OrthoDB" id="7263223at2"/>
<evidence type="ECO:0000313" key="2">
    <source>
        <dbReference type="Proteomes" id="UP000075260"/>
    </source>
</evidence>
<dbReference type="EMBL" id="JEMA01000933">
    <property type="protein sequence ID" value="KYF64169.1"/>
    <property type="molecule type" value="Genomic_DNA"/>
</dbReference>